<dbReference type="EMBL" id="CP015438">
    <property type="protein sequence ID" value="ANB60248.1"/>
    <property type="molecule type" value="Genomic_DNA"/>
</dbReference>
<protein>
    <submittedName>
        <fullName evidence="2">Putative amidase domain protein</fullName>
    </submittedName>
</protein>
<dbReference type="KEGG" id="aamy:GFC30_932"/>
<name>A0A160F241_9BACL</name>
<dbReference type="Proteomes" id="UP000076865">
    <property type="component" value="Chromosome"/>
</dbReference>
<gene>
    <name evidence="2" type="ORF">GFC30_932</name>
</gene>
<dbReference type="Gene3D" id="3.90.1720.10">
    <property type="entry name" value="endopeptidase domain like (from Nostoc punctiforme)"/>
    <property type="match status" value="1"/>
</dbReference>
<dbReference type="OrthoDB" id="9812429at2"/>
<keyword evidence="3" id="KW-1185">Reference proteome</keyword>
<organism evidence="2 3">
    <name type="scientific">Anoxybacteroides amylolyticum</name>
    <dbReference type="NCBI Taxonomy" id="294699"/>
    <lineage>
        <taxon>Bacteria</taxon>
        <taxon>Bacillati</taxon>
        <taxon>Bacillota</taxon>
        <taxon>Bacilli</taxon>
        <taxon>Bacillales</taxon>
        <taxon>Anoxybacillaceae</taxon>
        <taxon>Anoxybacteroides</taxon>
    </lineage>
</organism>
<dbReference type="PATRIC" id="fig|294699.3.peg.916"/>
<evidence type="ECO:0000313" key="2">
    <source>
        <dbReference type="EMBL" id="ANB60248.1"/>
    </source>
</evidence>
<dbReference type="PANTHER" id="PTHR40032">
    <property type="entry name" value="EXPORTED PROTEIN-RELATED"/>
    <property type="match status" value="1"/>
</dbReference>
<evidence type="ECO:0000259" key="1">
    <source>
        <dbReference type="Pfam" id="PF12671"/>
    </source>
</evidence>
<dbReference type="PANTHER" id="PTHR40032:SF1">
    <property type="entry name" value="EXPORTED PROTEIN"/>
    <property type="match status" value="1"/>
</dbReference>
<dbReference type="AlphaFoldDB" id="A0A160F241"/>
<dbReference type="RefSeq" id="WP_066327142.1">
    <property type="nucleotide sequence ID" value="NZ_CP015438.1"/>
</dbReference>
<sequence>MKKQLEELLEKRAQLFVSTERAQEDFIVEKKQHLLKKREAEIVKCELKGQVVRKQQMGEWLHVDYIVHYQFFIEQHGWMYIEEKVEPRRARFARGRLVEEKQIKAVDAPRAPIRLEREGKKEAVIYYTYDRRKAVKYAETWWNSYHPSFPKFAVDCTNFVSQCLYAGGIPMTGYPNRQKGWWMKNKNWSYSWAVAHAFRWYLSGEHPRIKTIEVSTPDQLMVGDVICYDFEGDGRFNHSTIVVAKDKQGMPLVNAHTTNSRMRYWSYEDSSAYTPNIQYKFFHIVDKP</sequence>
<feature type="domain" description="Putative amidase" evidence="1">
    <location>
        <begin position="129"/>
        <end position="280"/>
    </location>
</feature>
<reference evidence="2 3" key="1">
    <citation type="journal article" date="2006" name="Syst. Appl. Microbiol.">
        <title>Anoxybacillus amylolyticus sp. nov., a thermophilic amylase producing bacterium isolated from Mount Rittmann (Antarctica).</title>
        <authorList>
            <person name="Poli A."/>
            <person name="Esposito E."/>
            <person name="Lama L."/>
            <person name="Orlando P."/>
            <person name="Nicolaus G."/>
            <person name="de Appolonia F."/>
            <person name="Gambacorta A."/>
            <person name="Nicolaus B."/>
        </authorList>
    </citation>
    <scope>NUCLEOTIDE SEQUENCE [LARGE SCALE GENOMIC DNA]</scope>
    <source>
        <strain evidence="2 3">DSM 15939</strain>
    </source>
</reference>
<proteinExistence type="predicted"/>
<dbReference type="InterPro" id="IPR024301">
    <property type="entry name" value="Amidase_6"/>
</dbReference>
<dbReference type="Pfam" id="PF12671">
    <property type="entry name" value="Amidase_6"/>
    <property type="match status" value="1"/>
</dbReference>
<accession>A0A160F241</accession>
<evidence type="ECO:0000313" key="3">
    <source>
        <dbReference type="Proteomes" id="UP000076865"/>
    </source>
</evidence>